<evidence type="ECO:0000259" key="3">
    <source>
        <dbReference type="Pfam" id="PF02826"/>
    </source>
</evidence>
<protein>
    <submittedName>
        <fullName evidence="4">Glyoxylate/hydroxypyruvate reductase A</fullName>
    </submittedName>
</protein>
<dbReference type="PANTHER" id="PTHR43333">
    <property type="entry name" value="2-HACID_DH_C DOMAIN-CONTAINING PROTEIN"/>
    <property type="match status" value="1"/>
</dbReference>
<dbReference type="SUPFAM" id="SSF52283">
    <property type="entry name" value="Formate/glycerate dehydrogenase catalytic domain-like"/>
    <property type="match status" value="1"/>
</dbReference>
<gene>
    <name evidence="4" type="ORF">GCM10011365_14480</name>
</gene>
<reference evidence="4" key="1">
    <citation type="journal article" date="2014" name="Int. J. Syst. Evol. Microbiol.">
        <title>Complete genome sequence of Corynebacterium casei LMG S-19264T (=DSM 44701T), isolated from a smear-ripened cheese.</title>
        <authorList>
            <consortium name="US DOE Joint Genome Institute (JGI-PGF)"/>
            <person name="Walter F."/>
            <person name="Albersmeier A."/>
            <person name="Kalinowski J."/>
            <person name="Ruckert C."/>
        </authorList>
    </citation>
    <scope>NUCLEOTIDE SEQUENCE</scope>
    <source>
        <strain evidence="4">CGMCC 1.12181</strain>
    </source>
</reference>
<dbReference type="AlphaFoldDB" id="A0A917CNX4"/>
<dbReference type="Proteomes" id="UP000605253">
    <property type="component" value="Unassembled WGS sequence"/>
</dbReference>
<keyword evidence="1" id="KW-0560">Oxidoreductase</keyword>
<evidence type="ECO:0000256" key="1">
    <source>
        <dbReference type="ARBA" id="ARBA00023002"/>
    </source>
</evidence>
<keyword evidence="5" id="KW-1185">Reference proteome</keyword>
<dbReference type="GO" id="GO:0016491">
    <property type="term" value="F:oxidoreductase activity"/>
    <property type="evidence" value="ECO:0007669"/>
    <property type="project" value="UniProtKB-KW"/>
</dbReference>
<dbReference type="EMBL" id="BMEO01000005">
    <property type="protein sequence ID" value="GGF94288.1"/>
    <property type="molecule type" value="Genomic_DNA"/>
</dbReference>
<keyword evidence="2" id="KW-0520">NAD</keyword>
<reference evidence="4" key="2">
    <citation type="submission" date="2020-09" db="EMBL/GenBank/DDBJ databases">
        <authorList>
            <person name="Sun Q."/>
            <person name="Zhou Y."/>
        </authorList>
    </citation>
    <scope>NUCLEOTIDE SEQUENCE</scope>
    <source>
        <strain evidence="4">CGMCC 1.12181</strain>
    </source>
</reference>
<accession>A0A917CNX4</accession>
<proteinExistence type="predicted"/>
<sequence length="299" mass="33645">MGIALIITDRPSDGLAQLLRQFLPDVSVQVWPDITDPDAVTLAVLWQHPAGVTDNFPNLKAVTSLGAGMDHIIADQAIDARYQQLRVMTLSLQQRMAQYVLAYVLQDWRNLTNYRQQQKQHQWQVLETDASPTVGFLGLGALGEFVADRCRDLGFNTVAWTRSQQHPAHPCFQGRSGLKKVCQASDYLVVLVPLNQDTREVINRETLSWCQPHTVLINVGRGGHVHEQDLIAALDNKVIRHAVLDVFVEEPLPEAHPFWTHEKITVTPHISARSDDNQTAAVIVDYYRAVSQSDFDEEE</sequence>
<organism evidence="4 5">
    <name type="scientific">Marinicella pacifica</name>
    <dbReference type="NCBI Taxonomy" id="1171543"/>
    <lineage>
        <taxon>Bacteria</taxon>
        <taxon>Pseudomonadati</taxon>
        <taxon>Pseudomonadota</taxon>
        <taxon>Gammaproteobacteria</taxon>
        <taxon>Lysobacterales</taxon>
        <taxon>Marinicellaceae</taxon>
        <taxon>Marinicella</taxon>
    </lineage>
</organism>
<comment type="caution">
    <text evidence="4">The sequence shown here is derived from an EMBL/GenBank/DDBJ whole genome shotgun (WGS) entry which is preliminary data.</text>
</comment>
<dbReference type="PANTHER" id="PTHR43333:SF1">
    <property type="entry name" value="D-ISOMER SPECIFIC 2-HYDROXYACID DEHYDROGENASE NAD-BINDING DOMAIN-CONTAINING PROTEIN"/>
    <property type="match status" value="1"/>
</dbReference>
<evidence type="ECO:0000313" key="4">
    <source>
        <dbReference type="EMBL" id="GGF94288.1"/>
    </source>
</evidence>
<name>A0A917CNX4_9GAMM</name>
<dbReference type="InterPro" id="IPR006140">
    <property type="entry name" value="D-isomer_DH_NAD-bd"/>
</dbReference>
<dbReference type="Pfam" id="PF02826">
    <property type="entry name" value="2-Hacid_dh_C"/>
    <property type="match status" value="1"/>
</dbReference>
<dbReference type="Gene3D" id="3.40.50.720">
    <property type="entry name" value="NAD(P)-binding Rossmann-like Domain"/>
    <property type="match status" value="2"/>
</dbReference>
<dbReference type="RefSeq" id="WP_188365044.1">
    <property type="nucleotide sequence ID" value="NZ_BAABJF010000002.1"/>
</dbReference>
<evidence type="ECO:0000313" key="5">
    <source>
        <dbReference type="Proteomes" id="UP000605253"/>
    </source>
</evidence>
<evidence type="ECO:0000256" key="2">
    <source>
        <dbReference type="ARBA" id="ARBA00023027"/>
    </source>
</evidence>
<dbReference type="InterPro" id="IPR036291">
    <property type="entry name" value="NAD(P)-bd_dom_sf"/>
</dbReference>
<dbReference type="GO" id="GO:0051287">
    <property type="term" value="F:NAD binding"/>
    <property type="evidence" value="ECO:0007669"/>
    <property type="project" value="InterPro"/>
</dbReference>
<feature type="domain" description="D-isomer specific 2-hydroxyacid dehydrogenase NAD-binding" evidence="3">
    <location>
        <begin position="101"/>
        <end position="271"/>
    </location>
</feature>
<dbReference type="SUPFAM" id="SSF51735">
    <property type="entry name" value="NAD(P)-binding Rossmann-fold domains"/>
    <property type="match status" value="1"/>
</dbReference>